<dbReference type="GO" id="GO:0005739">
    <property type="term" value="C:mitochondrion"/>
    <property type="evidence" value="ECO:0007669"/>
    <property type="project" value="UniProtKB-SubCell"/>
</dbReference>
<feature type="domain" description="Small ribosomal subunit protein mS41 SAM" evidence="6">
    <location>
        <begin position="63"/>
        <end position="118"/>
    </location>
</feature>
<evidence type="ECO:0000256" key="2">
    <source>
        <dbReference type="ARBA" id="ARBA00010492"/>
    </source>
</evidence>
<protein>
    <recommendedName>
        <fullName evidence="4">Small ribosomal subunit protein mS41</fullName>
    </recommendedName>
</protein>
<dbReference type="Proteomes" id="UP000249723">
    <property type="component" value="Unassembled WGS sequence"/>
</dbReference>
<sequence length="148" mass="16443">MASLTPTLRTSLRLTRPGRSTVASASSWHTTPLASSSSQLRSLHAPALAPRRIPSTRTPYTTPAAVLESASRNLKQHTDKFPTWEALFASTSHSLSELGLAVKERRYLLWVLEKYRAGFDIAEIAVPTKPKRKIRGWGPKVQNGKRVR</sequence>
<organism evidence="7 8">
    <name type="scientific">Microbotryum saponariae</name>
    <dbReference type="NCBI Taxonomy" id="289078"/>
    <lineage>
        <taxon>Eukaryota</taxon>
        <taxon>Fungi</taxon>
        <taxon>Dikarya</taxon>
        <taxon>Basidiomycota</taxon>
        <taxon>Pucciniomycotina</taxon>
        <taxon>Microbotryomycetes</taxon>
        <taxon>Microbotryales</taxon>
        <taxon>Microbotryaceae</taxon>
        <taxon>Microbotryum</taxon>
    </lineage>
</organism>
<evidence type="ECO:0000259" key="6">
    <source>
        <dbReference type="SMART" id="SM01238"/>
    </source>
</evidence>
<name>A0A2X0L024_9BASI</name>
<dbReference type="InterPro" id="IPR039603">
    <property type="entry name" value="Ribosomal_mS41"/>
</dbReference>
<dbReference type="InterPro" id="IPR019083">
    <property type="entry name" value="SAM_Ribosomal_mS41"/>
</dbReference>
<evidence type="ECO:0000256" key="4">
    <source>
        <dbReference type="ARBA" id="ARBA00035129"/>
    </source>
</evidence>
<dbReference type="PANTHER" id="PTHR28235">
    <property type="entry name" value="PROTEIN FYV4, MITOCHONDRIAL"/>
    <property type="match status" value="1"/>
</dbReference>
<comment type="subcellular location">
    <subcellularLocation>
        <location evidence="1">Mitochondrion</location>
    </subcellularLocation>
</comment>
<reference evidence="8" key="1">
    <citation type="submission" date="2016-10" db="EMBL/GenBank/DDBJ databases">
        <authorList>
            <person name="Jeantristanb JTB J.-T."/>
            <person name="Ricardo R."/>
        </authorList>
    </citation>
    <scope>NUCLEOTIDE SEQUENCE [LARGE SCALE GENOMIC DNA]</scope>
</reference>
<keyword evidence="8" id="KW-1185">Reference proteome</keyword>
<gene>
    <name evidence="7" type="ORF">BZ3500_MVSOF-1268-A1-R1_CHR2-1G04699</name>
</gene>
<dbReference type="OrthoDB" id="18595at2759"/>
<dbReference type="EMBL" id="FMWP01000012">
    <property type="protein sequence ID" value="SCZ88873.1"/>
    <property type="molecule type" value="Genomic_DNA"/>
</dbReference>
<evidence type="ECO:0000256" key="5">
    <source>
        <dbReference type="SAM" id="MobiDB-lite"/>
    </source>
</evidence>
<evidence type="ECO:0000313" key="8">
    <source>
        <dbReference type="Proteomes" id="UP000249723"/>
    </source>
</evidence>
<keyword evidence="3" id="KW-0496">Mitochondrion</keyword>
<dbReference type="Pfam" id="PF09597">
    <property type="entry name" value="SAM_Ribosomal_mS41"/>
    <property type="match status" value="1"/>
</dbReference>
<feature type="region of interest" description="Disordered" evidence="5">
    <location>
        <begin position="17"/>
        <end position="59"/>
    </location>
</feature>
<proteinExistence type="inferred from homology"/>
<accession>A0A2X0L024</accession>
<evidence type="ECO:0000256" key="1">
    <source>
        <dbReference type="ARBA" id="ARBA00004173"/>
    </source>
</evidence>
<dbReference type="STRING" id="289078.A0A2X0L024"/>
<evidence type="ECO:0000256" key="3">
    <source>
        <dbReference type="ARBA" id="ARBA00023128"/>
    </source>
</evidence>
<comment type="similarity">
    <text evidence="2">Belongs to the mitochondrion-specific ribosomal protein mS41 family.</text>
</comment>
<dbReference type="AlphaFoldDB" id="A0A2X0L024"/>
<evidence type="ECO:0000313" key="7">
    <source>
        <dbReference type="EMBL" id="SCZ88873.1"/>
    </source>
</evidence>
<dbReference type="SMART" id="SM01238">
    <property type="entry name" value="IGR"/>
    <property type="match status" value="1"/>
</dbReference>
<feature type="compositionally biased region" description="Polar residues" evidence="5">
    <location>
        <begin position="22"/>
        <end position="41"/>
    </location>
</feature>
<dbReference type="PANTHER" id="PTHR28235:SF1">
    <property type="entry name" value="SMALL RIBOSOMAL SUBUNIT PROTEIN MS41"/>
    <property type="match status" value="1"/>
</dbReference>